<dbReference type="AlphaFoldDB" id="A0A8H2XAV5"/>
<dbReference type="EMBL" id="CAJMWY010000211">
    <property type="protein sequence ID" value="CAE6421974.1"/>
    <property type="molecule type" value="Genomic_DNA"/>
</dbReference>
<dbReference type="Proteomes" id="UP000663861">
    <property type="component" value="Unassembled WGS sequence"/>
</dbReference>
<name>A0A8H2XAV5_9AGAM</name>
<organism evidence="2 3">
    <name type="scientific">Rhizoctonia solani</name>
    <dbReference type="NCBI Taxonomy" id="456999"/>
    <lineage>
        <taxon>Eukaryota</taxon>
        <taxon>Fungi</taxon>
        <taxon>Dikarya</taxon>
        <taxon>Basidiomycota</taxon>
        <taxon>Agaricomycotina</taxon>
        <taxon>Agaricomycetes</taxon>
        <taxon>Cantharellales</taxon>
        <taxon>Ceratobasidiaceae</taxon>
        <taxon>Rhizoctonia</taxon>
    </lineage>
</organism>
<comment type="caution">
    <text evidence="2">The sequence shown here is derived from an EMBL/GenBank/DDBJ whole genome shotgun (WGS) entry which is preliminary data.</text>
</comment>
<proteinExistence type="predicted"/>
<evidence type="ECO:0000313" key="2">
    <source>
        <dbReference type="EMBL" id="CAE6421974.1"/>
    </source>
</evidence>
<dbReference type="EMBL" id="CAJMWX010000013">
    <property type="protein sequence ID" value="CAE6396667.1"/>
    <property type="molecule type" value="Genomic_DNA"/>
</dbReference>
<accession>A0A8H2XAV5</accession>
<dbReference type="Proteomes" id="UP000663888">
    <property type="component" value="Unassembled WGS sequence"/>
</dbReference>
<evidence type="ECO:0000313" key="3">
    <source>
        <dbReference type="Proteomes" id="UP000663861"/>
    </source>
</evidence>
<reference evidence="2" key="1">
    <citation type="submission" date="2021-01" db="EMBL/GenBank/DDBJ databases">
        <authorList>
            <person name="Kaushik A."/>
        </authorList>
    </citation>
    <scope>NUCLEOTIDE SEQUENCE</scope>
    <source>
        <strain evidence="1">AG4-R118</strain>
        <strain evidence="2">AG4-RS23</strain>
    </source>
</reference>
<gene>
    <name evidence="1" type="ORF">RDB_LOCUS1021</name>
    <name evidence="2" type="ORF">RDB_LOCUS14380</name>
</gene>
<evidence type="ECO:0000313" key="1">
    <source>
        <dbReference type="EMBL" id="CAE6396667.1"/>
    </source>
</evidence>
<sequence>MEYELQLDELLWRAKRRYTRRLFAIERHGRIAALMARKRIRLQQEQFPADAAELDIRLAHQLRDIDESTAEKHERNLSVFLFRIREIHAGRWTNLGFS</sequence>
<protein>
    <submittedName>
        <fullName evidence="2">Uncharacterized protein</fullName>
    </submittedName>
</protein>